<gene>
    <name evidence="1" type="ORF">SPTER_02330</name>
</gene>
<dbReference type="OrthoDB" id="2066462at2"/>
<evidence type="ECO:0000313" key="1">
    <source>
        <dbReference type="EMBL" id="QDR78982.1"/>
    </source>
</evidence>
<dbReference type="Pfam" id="PF10122">
    <property type="entry name" value="Zn_ribbon_Com"/>
    <property type="match status" value="1"/>
</dbReference>
<accession>A0A517DNR0</accession>
<dbReference type="AlphaFoldDB" id="A0A517DNR0"/>
<name>A0A517DNR0_9FIRM</name>
<proteinExistence type="predicted"/>
<dbReference type="KEGG" id="sted:SPTER_02330"/>
<dbReference type="EMBL" id="CP036259">
    <property type="protein sequence ID" value="QDR78982.1"/>
    <property type="molecule type" value="Genomic_DNA"/>
</dbReference>
<keyword evidence="2" id="KW-1185">Reference proteome</keyword>
<evidence type="ECO:0008006" key="3">
    <source>
        <dbReference type="Google" id="ProtNLM"/>
    </source>
</evidence>
<sequence>MEVKPKNLRQTKSKLPEVRCFQCNKLLFLGIAENVEIKCSRCGTVQCIGSCRQEAKVHISSW</sequence>
<dbReference type="RefSeq" id="WP_144352689.1">
    <property type="nucleotide sequence ID" value="NZ_CP036259.1"/>
</dbReference>
<protein>
    <recommendedName>
        <fullName evidence="3">Mu-like prophage protein Com</fullName>
    </recommendedName>
</protein>
<organism evidence="1 2">
    <name type="scientific">Sporomusa termitida</name>
    <dbReference type="NCBI Taxonomy" id="2377"/>
    <lineage>
        <taxon>Bacteria</taxon>
        <taxon>Bacillati</taxon>
        <taxon>Bacillota</taxon>
        <taxon>Negativicutes</taxon>
        <taxon>Selenomonadales</taxon>
        <taxon>Sporomusaceae</taxon>
        <taxon>Sporomusa</taxon>
    </lineage>
</organism>
<dbReference type="Proteomes" id="UP000320776">
    <property type="component" value="Chromosome"/>
</dbReference>
<dbReference type="InterPro" id="IPR019294">
    <property type="entry name" value="Translation_reg_Com"/>
</dbReference>
<reference evidence="1 2" key="1">
    <citation type="submission" date="2019-02" db="EMBL/GenBank/DDBJ databases">
        <title>Closed genome of Sporomusa termitida DSM 4440.</title>
        <authorList>
            <person name="Poehlein A."/>
            <person name="Daniel R."/>
        </authorList>
    </citation>
    <scope>NUCLEOTIDE SEQUENCE [LARGE SCALE GENOMIC DNA]</scope>
    <source>
        <strain evidence="1 2">DSM 4440</strain>
    </source>
</reference>
<evidence type="ECO:0000313" key="2">
    <source>
        <dbReference type="Proteomes" id="UP000320776"/>
    </source>
</evidence>